<accession>A0A196S9B6</accession>
<evidence type="ECO:0000313" key="3">
    <source>
        <dbReference type="EMBL" id="OAO13618.1"/>
    </source>
</evidence>
<organism evidence="3 4">
    <name type="scientific">Blastocystis sp. subtype 1 (strain ATCC 50177 / NandII)</name>
    <dbReference type="NCBI Taxonomy" id="478820"/>
    <lineage>
        <taxon>Eukaryota</taxon>
        <taxon>Sar</taxon>
        <taxon>Stramenopiles</taxon>
        <taxon>Bigyra</taxon>
        <taxon>Opalozoa</taxon>
        <taxon>Opalinata</taxon>
        <taxon>Blastocystidae</taxon>
        <taxon>Blastocystis</taxon>
    </lineage>
</organism>
<dbReference type="InterPro" id="IPR013783">
    <property type="entry name" value="Ig-like_fold"/>
</dbReference>
<evidence type="ECO:0000256" key="2">
    <source>
        <dbReference type="SAM" id="SignalP"/>
    </source>
</evidence>
<dbReference type="Gene3D" id="2.60.120.260">
    <property type="entry name" value="Galactose-binding domain-like"/>
    <property type="match status" value="1"/>
</dbReference>
<feature type="signal peptide" evidence="2">
    <location>
        <begin position="1"/>
        <end position="16"/>
    </location>
</feature>
<name>A0A196S9B6_BLAHN</name>
<keyword evidence="1" id="KW-0812">Transmembrane</keyword>
<protein>
    <submittedName>
        <fullName evidence="3">He_Pig domain protein</fullName>
    </submittedName>
</protein>
<keyword evidence="4" id="KW-1185">Reference proteome</keyword>
<evidence type="ECO:0000313" key="4">
    <source>
        <dbReference type="Proteomes" id="UP000078348"/>
    </source>
</evidence>
<keyword evidence="1" id="KW-1133">Transmembrane helix</keyword>
<feature type="transmembrane region" description="Helical" evidence="1">
    <location>
        <begin position="1600"/>
        <end position="1621"/>
    </location>
</feature>
<reference evidence="3 4" key="1">
    <citation type="submission" date="2016-05" db="EMBL/GenBank/DDBJ databases">
        <title>Nuclear genome of Blastocystis sp. subtype 1 NandII.</title>
        <authorList>
            <person name="Gentekaki E."/>
            <person name="Curtis B."/>
            <person name="Stairs C."/>
            <person name="Eme L."/>
            <person name="Herman E."/>
            <person name="Klimes V."/>
            <person name="Arias M.C."/>
            <person name="Elias M."/>
            <person name="Hilliou F."/>
            <person name="Klute M."/>
            <person name="Malik S.-B."/>
            <person name="Pightling A."/>
            <person name="Rachubinski R."/>
            <person name="Salas D."/>
            <person name="Schlacht A."/>
            <person name="Suga H."/>
            <person name="Archibald J."/>
            <person name="Ball S.G."/>
            <person name="Clark G."/>
            <person name="Dacks J."/>
            <person name="Van Der Giezen M."/>
            <person name="Tsaousis A."/>
            <person name="Roger A."/>
        </authorList>
    </citation>
    <scope>NUCLEOTIDE SEQUENCE [LARGE SCALE GENOMIC DNA]</scope>
    <source>
        <strain evidence="4">ATCC 50177 / NandII</strain>
    </source>
</reference>
<dbReference type="EMBL" id="LXWW01000363">
    <property type="protein sequence ID" value="OAO13618.1"/>
    <property type="molecule type" value="Genomic_DNA"/>
</dbReference>
<keyword evidence="1" id="KW-0472">Membrane</keyword>
<feature type="chain" id="PRO_5008274468" evidence="2">
    <location>
        <begin position="17"/>
        <end position="1660"/>
    </location>
</feature>
<keyword evidence="2" id="KW-0732">Signal</keyword>
<dbReference type="OrthoDB" id="200585at2759"/>
<sequence>MKSIALLIMLLSAALSILTCEQGQVYVAVTKKCMTWASEESYQILNGATELVTSAAFANNELRTDEYCLTATTNSQYTFNMHDKFNNVGDSWSSGSWVSIAGEYGNVFFKNYMTEKKDELFAFSLHYPVKKTQEWKLFSSSSSIAADWFAVNFSDADWQQVTLGSATPVTGTQYFRKQFSGIPDMAAYEARFNYRYGIIAYMNGVEIFRDHMPEGAVTPATGSSGAFDAYEYHGVIRPAVEIEGSNNVLAVELHFADGGSENAVEFDAFVASLAPSIQASENTKCFIYPYNTTLTASGGTNPGNIFDFAKASGYEADADDLPATVNYELSGPRAYINGLRIWPYTAYAAAPGTFTWQGAMSSSSTFSNVISMENAVFQTSTYQVFYGYFNAKAYQSYRLSITSAAGSANAKGYEAQPVVCHDLVPSGIEFNPNSYSVYANYEEVTIHPVVNEFTGCTITPALPAGLTLNPTTCTITGKPTAAIGSTVFTVSSTIDGQSYQGTFTLQVTECSGTLLRVLRTYKANGYYESFNIKEKASQQVVLEVEYNSGQPNNQDKTYVLCVTGSIYIVTLGSSINYWQSTSFLYINAVLDGDEHETIARLRYDMNQGLPEDRNINAQWAVGPHQSWEYKMGDVPANWQTESGWQTASMGSFPASSNTIQLYKNSFTVASLEEVAGFVISLRYVYGCIIYMNNVEVFRNGVTGDLSTSSTATNNYNNILYHQISLPVKTMAIGDQPAVNYVQQGSNTIAIAIVAQSASQTNSLFNCAVRLMGAPEASRVFDYSISSSSISGSPSSILNQYYSNSIYYNSCSENHLEVTFANDRREWISSVTLFLYYQQSDAHPVEFALMARNTNMEEWTVIKNVTGLTWSLVGEHKKIWLENNKPYNQYRFENFASGNAEACAWKLGSFDLAADATTITVPELSYNTPLIINKDIEMGEAYANSNYYFDFTVTPALPAGIVLDTATGKISGTARSEMPATPYQITAKKVGGGTSTASVTISVEPCTGGKGLITLVARLDSWPEEGSYKLFKGKGTSGEVVASITQFKVKSGLNYGDFCVPHDIYTLEMYDSRKDGWNNPAGYYLTVDVGEMIFELGQFPHEVASISTMFSSVIPFQVNYSEWKFYNAEAAVATNWNAVDFDDSAWSTVKAASMGDHMATTVYIRHEVNIPNLEDYHVLNVRVKYTGGVVVYFNGNIVARFNLEEEFAASSEALDTHDTTAFSKFHVILSTVGAVAGKNVIAFEIHRASGQSAVVFDATGVFGVNDCSVAVDSFSAIEVSDVNGCTKEDLLDLNPTTYGNIPNTVGSFLEWTVENLEGSKFNSFALQTNEARTGYGFTVKGRWSEDEEYTNALSLVDQETKKQDRVSWDMPVGIAGFKQFRFEVDAVASAVVSTNAYVMQYCKPSGSGSCPAVGDYPSVGEGQISPSTCPEGYRGYSYRECVNGQLGDVKNDKCEYKLPARLEYENNNMEFVMGTQASSGIPSYRNVVDEFYMQESTPLPEGLTLNAKTGEITGTPRAIMDMTAFTVRGKNPAGETLVTITISIRNGFCAPEGVFERTAVGEVAVYPCSQQGNYIGTQKRACILGKKDGEWQKASGFCMPVMVIVLLVVVVIIVVGVAFFLLMRMTRTAKAVGGVKGKSVKSLKASGKKAPSKASTKVVKV</sequence>
<evidence type="ECO:0000256" key="1">
    <source>
        <dbReference type="SAM" id="Phobius"/>
    </source>
</evidence>
<comment type="caution">
    <text evidence="3">The sequence shown here is derived from an EMBL/GenBank/DDBJ whole genome shotgun (WGS) entry which is preliminary data.</text>
</comment>
<dbReference type="Pfam" id="PF05345">
    <property type="entry name" value="He_PIG"/>
    <property type="match status" value="3"/>
</dbReference>
<gene>
    <name evidence="3" type="ORF">AV274_4725</name>
</gene>
<dbReference type="Proteomes" id="UP000078348">
    <property type="component" value="Unassembled WGS sequence"/>
</dbReference>
<proteinExistence type="predicted"/>
<dbReference type="Gene3D" id="2.60.40.10">
    <property type="entry name" value="Immunoglobulins"/>
    <property type="match status" value="3"/>
</dbReference>